<dbReference type="PANTHER" id="PTHR47163">
    <property type="entry name" value="DDE_TNP_IS1595 DOMAIN-CONTAINING PROTEIN"/>
    <property type="match status" value="1"/>
</dbReference>
<dbReference type="InterPro" id="IPR053164">
    <property type="entry name" value="IS1016-like_transposase"/>
</dbReference>
<reference evidence="2 3" key="1">
    <citation type="submission" date="2019-06" db="EMBL/GenBank/DDBJ databases">
        <title>Flavobacterium sp. MaA-Y11 from geoumgang.</title>
        <authorList>
            <person name="Jeong S."/>
        </authorList>
    </citation>
    <scope>NUCLEOTIDE SEQUENCE [LARGE SCALE GENOMIC DNA]</scope>
    <source>
        <strain evidence="2 3">MaA-Y11</strain>
    </source>
</reference>
<dbReference type="Pfam" id="PF12762">
    <property type="entry name" value="DDE_Tnp_IS1595"/>
    <property type="match status" value="1"/>
</dbReference>
<sequence length="311" mass="36167">MFNTNFKSMLELIQAFPTEESCIKYLEQILWDGEPVSPFDPESKIYRCKEGRYKCKNTGKYFTVRTGTMYDGTKIGLQKWFLAIWLVTCHKKGISSLQLGRDLNISQKGAWFLLQRIRVCLSVENDSELEGVVEIDETFVGGKNKNRHKDKKVPMSQGRSYKDKVPVLGMLERGGNLTCVVVCDTKRETIQPLVRKFVKPDSKVVTDEWHAYNGLNDIFEHHIVNHGKKEYVNLQDNSIHSNSIEGFWGIFKRGMIGIYNHTSKKHLPLYVNEFVFRYNMRKHPESDKFNWMVANSGIRTKYMDIKCQEKS</sequence>
<protein>
    <submittedName>
        <fullName evidence="2">IS1595 family transposase</fullName>
    </submittedName>
</protein>
<dbReference type="OrthoDB" id="9783459at2"/>
<gene>
    <name evidence="2" type="ORF">FJA49_04290</name>
</gene>
<dbReference type="RefSeq" id="WP_139999215.1">
    <property type="nucleotide sequence ID" value="NZ_VFJE01000051.1"/>
</dbReference>
<evidence type="ECO:0000313" key="2">
    <source>
        <dbReference type="EMBL" id="TPD71125.1"/>
    </source>
</evidence>
<evidence type="ECO:0000259" key="1">
    <source>
        <dbReference type="SMART" id="SM01126"/>
    </source>
</evidence>
<proteinExistence type="predicted"/>
<organism evidence="2 3">
    <name type="scientific">Flavobacterium microcysteis</name>
    <dbReference type="NCBI Taxonomy" id="2596891"/>
    <lineage>
        <taxon>Bacteria</taxon>
        <taxon>Pseudomonadati</taxon>
        <taxon>Bacteroidota</taxon>
        <taxon>Flavobacteriia</taxon>
        <taxon>Flavobacteriales</taxon>
        <taxon>Flavobacteriaceae</taxon>
        <taxon>Flavobacterium</taxon>
    </lineage>
</organism>
<accession>A0A501QFY1</accession>
<dbReference type="NCBIfam" id="NF033547">
    <property type="entry name" value="transpos_IS1595"/>
    <property type="match status" value="1"/>
</dbReference>
<dbReference type="EMBL" id="VFJE01000051">
    <property type="protein sequence ID" value="TPD71125.1"/>
    <property type="molecule type" value="Genomic_DNA"/>
</dbReference>
<dbReference type="InterPro" id="IPR024445">
    <property type="entry name" value="Tnp_ISXO2-like"/>
</dbReference>
<feature type="domain" description="ISXO2-like transposase" evidence="1">
    <location>
        <begin position="128"/>
        <end position="279"/>
    </location>
</feature>
<name>A0A501QFY1_9FLAO</name>
<reference evidence="2 3" key="2">
    <citation type="submission" date="2019-06" db="EMBL/GenBank/DDBJ databases">
        <authorList>
            <person name="Seo Y."/>
        </authorList>
    </citation>
    <scope>NUCLEOTIDE SEQUENCE [LARGE SCALE GENOMIC DNA]</scope>
    <source>
        <strain evidence="2 3">MaA-Y11</strain>
    </source>
</reference>
<dbReference type="SMART" id="SM01126">
    <property type="entry name" value="DDE_Tnp_IS1595"/>
    <property type="match status" value="1"/>
</dbReference>
<comment type="caution">
    <text evidence="2">The sequence shown here is derived from an EMBL/GenBank/DDBJ whole genome shotgun (WGS) entry which is preliminary data.</text>
</comment>
<dbReference type="Proteomes" id="UP000319175">
    <property type="component" value="Unassembled WGS sequence"/>
</dbReference>
<dbReference type="AlphaFoldDB" id="A0A501QFY1"/>
<evidence type="ECO:0000313" key="3">
    <source>
        <dbReference type="Proteomes" id="UP000319175"/>
    </source>
</evidence>
<keyword evidence="3" id="KW-1185">Reference proteome</keyword>
<dbReference type="PANTHER" id="PTHR47163:SF2">
    <property type="entry name" value="SI:DKEY-17M8.2"/>
    <property type="match status" value="1"/>
</dbReference>